<dbReference type="EMBL" id="NPDX01000001">
    <property type="protein sequence ID" value="PJZ85465.1"/>
    <property type="molecule type" value="Genomic_DNA"/>
</dbReference>
<organism evidence="1 2">
    <name type="scientific">Leptospira harrisiae</name>
    <dbReference type="NCBI Taxonomy" id="2023189"/>
    <lineage>
        <taxon>Bacteria</taxon>
        <taxon>Pseudomonadati</taxon>
        <taxon>Spirochaetota</taxon>
        <taxon>Spirochaetia</taxon>
        <taxon>Leptospirales</taxon>
        <taxon>Leptospiraceae</taxon>
        <taxon>Leptospira</taxon>
    </lineage>
</organism>
<dbReference type="RefSeq" id="WP_100742364.1">
    <property type="nucleotide sequence ID" value="NZ_NPDW01000001.1"/>
</dbReference>
<dbReference type="CDD" id="cd21650">
    <property type="entry name" value="CrtA-like"/>
    <property type="match status" value="1"/>
</dbReference>
<protein>
    <recommendedName>
        <fullName evidence="3">Spheroidene monooxygenase</fullName>
    </recommendedName>
</protein>
<dbReference type="InterPro" id="IPR049574">
    <property type="entry name" value="CrtA-like"/>
</dbReference>
<dbReference type="AlphaFoldDB" id="A0A2N0AMK8"/>
<keyword evidence="2" id="KW-1185">Reference proteome</keyword>
<proteinExistence type="predicted"/>
<name>A0A2N0AMK8_9LEPT</name>
<accession>A0A2N0AMK8</accession>
<dbReference type="OrthoDB" id="701861at2"/>
<evidence type="ECO:0000313" key="1">
    <source>
        <dbReference type="EMBL" id="PJZ85465.1"/>
    </source>
</evidence>
<sequence>MSQIQRSTQEIFSFHLIELRFFQFPYYLFFYLKGKKVKGLNHIERFVPMQLGESILSPKRYFFSRIVFLFHWKSEEDLEIFLNSLENDPMTSGWQIRLRLYRRWGKLKELDSAKLYSFHSELTKPITAITIARLKLSQLIRFTKWGKPVEKQVRNHPGKSIAFAAFRPFGNFSTFSIWNSEKEMLQMVHGRDSMKDGSEHKEAMIERNRKDFHYEFTTLRFEIIKEIGVRTTFGIM</sequence>
<dbReference type="Proteomes" id="UP000232145">
    <property type="component" value="Unassembled WGS sequence"/>
</dbReference>
<evidence type="ECO:0008006" key="3">
    <source>
        <dbReference type="Google" id="ProtNLM"/>
    </source>
</evidence>
<comment type="caution">
    <text evidence="1">The sequence shown here is derived from an EMBL/GenBank/DDBJ whole genome shotgun (WGS) entry which is preliminary data.</text>
</comment>
<reference evidence="1 2" key="1">
    <citation type="submission" date="2017-07" db="EMBL/GenBank/DDBJ databases">
        <title>Leptospira spp. isolated from tropical soils.</title>
        <authorList>
            <person name="Thibeaux R."/>
            <person name="Iraola G."/>
            <person name="Ferres I."/>
            <person name="Bierque E."/>
            <person name="Girault D."/>
            <person name="Soupe-Gilbert M.-E."/>
            <person name="Picardeau M."/>
            <person name="Goarant C."/>
        </authorList>
    </citation>
    <scope>NUCLEOTIDE SEQUENCE [LARGE SCALE GENOMIC DNA]</scope>
    <source>
        <strain evidence="1 2">FH2-B-A1</strain>
    </source>
</reference>
<gene>
    <name evidence="1" type="ORF">CH364_04350</name>
</gene>
<evidence type="ECO:0000313" key="2">
    <source>
        <dbReference type="Proteomes" id="UP000232145"/>
    </source>
</evidence>